<accession>A0A6A5RXQ8</accession>
<dbReference type="EMBL" id="ML978958">
    <property type="protein sequence ID" value="KAF1932632.1"/>
    <property type="molecule type" value="Genomic_DNA"/>
</dbReference>
<dbReference type="GeneID" id="54355393"/>
<proteinExistence type="predicted"/>
<gene>
    <name evidence="1" type="ORF">M421DRAFT_89006</name>
</gene>
<evidence type="ECO:0000313" key="1">
    <source>
        <dbReference type="EMBL" id="KAF1932632.1"/>
    </source>
</evidence>
<evidence type="ECO:0000313" key="2">
    <source>
        <dbReference type="Proteomes" id="UP000800082"/>
    </source>
</evidence>
<dbReference type="OrthoDB" id="10626411at2759"/>
<dbReference type="Proteomes" id="UP000800082">
    <property type="component" value="Unassembled WGS sequence"/>
</dbReference>
<keyword evidence="2" id="KW-1185">Reference proteome</keyword>
<protein>
    <submittedName>
        <fullName evidence="1">Uncharacterized protein</fullName>
    </submittedName>
</protein>
<dbReference type="AlphaFoldDB" id="A0A6A5RXQ8"/>
<sequence length="217" mass="24140">MRLGLNCISKGMVTCCKFVPATGFAMANYVSYGPIDSGSPLSDFSKLSQDTVEDLSLYEDLLSAAPDASLGNVNLSSSKVHSVDTSLSAEKSSPSESKARILELERDKALQAGRISALEQENRLIKCTLTDVEECFNVLGQRMPKRNNELRDKRDTEREGRDDRTRENVERMRFLQPGSRVQFGITQSFLLITMQVLHFATPLARNGTRAWYAPGLQ</sequence>
<reference evidence="1" key="1">
    <citation type="journal article" date="2020" name="Stud. Mycol.">
        <title>101 Dothideomycetes genomes: a test case for predicting lifestyles and emergence of pathogens.</title>
        <authorList>
            <person name="Haridas S."/>
            <person name="Albert R."/>
            <person name="Binder M."/>
            <person name="Bloem J."/>
            <person name="Labutti K."/>
            <person name="Salamov A."/>
            <person name="Andreopoulos B."/>
            <person name="Baker S."/>
            <person name="Barry K."/>
            <person name="Bills G."/>
            <person name="Bluhm B."/>
            <person name="Cannon C."/>
            <person name="Castanera R."/>
            <person name="Culley D."/>
            <person name="Daum C."/>
            <person name="Ezra D."/>
            <person name="Gonzalez J."/>
            <person name="Henrissat B."/>
            <person name="Kuo A."/>
            <person name="Liang C."/>
            <person name="Lipzen A."/>
            <person name="Lutzoni F."/>
            <person name="Magnuson J."/>
            <person name="Mondo S."/>
            <person name="Nolan M."/>
            <person name="Ohm R."/>
            <person name="Pangilinan J."/>
            <person name="Park H.-J."/>
            <person name="Ramirez L."/>
            <person name="Alfaro M."/>
            <person name="Sun H."/>
            <person name="Tritt A."/>
            <person name="Yoshinaga Y."/>
            <person name="Zwiers L.-H."/>
            <person name="Turgeon B."/>
            <person name="Goodwin S."/>
            <person name="Spatafora J."/>
            <person name="Crous P."/>
            <person name="Grigoriev I."/>
        </authorList>
    </citation>
    <scope>NUCLEOTIDE SEQUENCE</scope>
    <source>
        <strain evidence="1">CBS 183.55</strain>
    </source>
</reference>
<dbReference type="RefSeq" id="XP_033452880.1">
    <property type="nucleotide sequence ID" value="XM_033597726.1"/>
</dbReference>
<organism evidence="1 2">
    <name type="scientific">Didymella exigua CBS 183.55</name>
    <dbReference type="NCBI Taxonomy" id="1150837"/>
    <lineage>
        <taxon>Eukaryota</taxon>
        <taxon>Fungi</taxon>
        <taxon>Dikarya</taxon>
        <taxon>Ascomycota</taxon>
        <taxon>Pezizomycotina</taxon>
        <taxon>Dothideomycetes</taxon>
        <taxon>Pleosporomycetidae</taxon>
        <taxon>Pleosporales</taxon>
        <taxon>Pleosporineae</taxon>
        <taxon>Didymellaceae</taxon>
        <taxon>Didymella</taxon>
    </lineage>
</organism>
<name>A0A6A5RXQ8_9PLEO</name>